<sequence>MGPLNIHSRELLWGRQQSKVNGLRTGAEEQLAQLEGKGDPEGVHGRSGPAFLWCRAVLAAYRNWTARAEETEETAMFGITVGSPHKEDLDFQLLLKTQELWWQSYTQAPTGTAVSWVEKPLPSVVVKEGAQGSQDRKTQKMLAWDPGDVEEESRGRGRAQ</sequence>
<evidence type="ECO:0000313" key="2">
    <source>
        <dbReference type="EMBL" id="KAK7822339.1"/>
    </source>
</evidence>
<name>A0AAW0J6B5_MYOGA</name>
<reference evidence="2 3" key="1">
    <citation type="journal article" date="2023" name="bioRxiv">
        <title>Conserved and derived expression patterns and positive selection on dental genes reveal complex evolutionary context of ever-growing rodent molars.</title>
        <authorList>
            <person name="Calamari Z.T."/>
            <person name="Song A."/>
            <person name="Cohen E."/>
            <person name="Akter M."/>
            <person name="Roy R.D."/>
            <person name="Hallikas O."/>
            <person name="Christensen M.M."/>
            <person name="Li P."/>
            <person name="Marangoni P."/>
            <person name="Jernvall J."/>
            <person name="Klein O.D."/>
        </authorList>
    </citation>
    <scope>NUCLEOTIDE SEQUENCE [LARGE SCALE GENOMIC DNA]</scope>
    <source>
        <strain evidence="2">V071</strain>
    </source>
</reference>
<evidence type="ECO:0000256" key="1">
    <source>
        <dbReference type="SAM" id="MobiDB-lite"/>
    </source>
</evidence>
<organism evidence="2 3">
    <name type="scientific">Myodes glareolus</name>
    <name type="common">Bank vole</name>
    <name type="synonym">Clethrionomys glareolus</name>
    <dbReference type="NCBI Taxonomy" id="447135"/>
    <lineage>
        <taxon>Eukaryota</taxon>
        <taxon>Metazoa</taxon>
        <taxon>Chordata</taxon>
        <taxon>Craniata</taxon>
        <taxon>Vertebrata</taxon>
        <taxon>Euteleostomi</taxon>
        <taxon>Mammalia</taxon>
        <taxon>Eutheria</taxon>
        <taxon>Euarchontoglires</taxon>
        <taxon>Glires</taxon>
        <taxon>Rodentia</taxon>
        <taxon>Myomorpha</taxon>
        <taxon>Muroidea</taxon>
        <taxon>Cricetidae</taxon>
        <taxon>Arvicolinae</taxon>
        <taxon>Myodes</taxon>
    </lineage>
</organism>
<accession>A0AAW0J6B5</accession>
<dbReference type="AlphaFoldDB" id="A0AAW0J6B5"/>
<dbReference type="EMBL" id="JBBHLL010000059">
    <property type="protein sequence ID" value="KAK7822339.1"/>
    <property type="molecule type" value="Genomic_DNA"/>
</dbReference>
<evidence type="ECO:0000313" key="3">
    <source>
        <dbReference type="Proteomes" id="UP001488838"/>
    </source>
</evidence>
<gene>
    <name evidence="2" type="ORF">U0070_014438</name>
</gene>
<feature type="region of interest" description="Disordered" evidence="1">
    <location>
        <begin position="127"/>
        <end position="160"/>
    </location>
</feature>
<protein>
    <submittedName>
        <fullName evidence="2">Uncharacterized protein</fullName>
    </submittedName>
</protein>
<dbReference type="Proteomes" id="UP001488838">
    <property type="component" value="Unassembled WGS sequence"/>
</dbReference>
<proteinExistence type="predicted"/>
<comment type="caution">
    <text evidence="2">The sequence shown here is derived from an EMBL/GenBank/DDBJ whole genome shotgun (WGS) entry which is preliminary data.</text>
</comment>
<keyword evidence="3" id="KW-1185">Reference proteome</keyword>